<reference evidence="2 3" key="1">
    <citation type="submission" date="2020-05" db="EMBL/GenBank/DDBJ databases">
        <authorList>
            <person name="Campoy J."/>
            <person name="Schneeberger K."/>
            <person name="Spophaly S."/>
        </authorList>
    </citation>
    <scope>NUCLEOTIDE SEQUENCE [LARGE SCALE GENOMIC DNA]</scope>
    <source>
        <strain evidence="2">PruArmRojPasFocal</strain>
    </source>
</reference>
<evidence type="ECO:0000313" key="2">
    <source>
        <dbReference type="EMBL" id="CAB4264549.1"/>
    </source>
</evidence>
<organism evidence="2 3">
    <name type="scientific">Prunus armeniaca</name>
    <name type="common">Apricot</name>
    <name type="synonym">Armeniaca vulgaris</name>
    <dbReference type="NCBI Taxonomy" id="36596"/>
    <lineage>
        <taxon>Eukaryota</taxon>
        <taxon>Viridiplantae</taxon>
        <taxon>Streptophyta</taxon>
        <taxon>Embryophyta</taxon>
        <taxon>Tracheophyta</taxon>
        <taxon>Spermatophyta</taxon>
        <taxon>Magnoliopsida</taxon>
        <taxon>eudicotyledons</taxon>
        <taxon>Gunneridae</taxon>
        <taxon>Pentapetalae</taxon>
        <taxon>rosids</taxon>
        <taxon>fabids</taxon>
        <taxon>Rosales</taxon>
        <taxon>Rosaceae</taxon>
        <taxon>Amygdaloideae</taxon>
        <taxon>Amygdaleae</taxon>
        <taxon>Prunus</taxon>
    </lineage>
</organism>
<feature type="region of interest" description="Disordered" evidence="1">
    <location>
        <begin position="1"/>
        <end position="47"/>
    </location>
</feature>
<dbReference type="Proteomes" id="UP000507222">
    <property type="component" value="Unassembled WGS sequence"/>
</dbReference>
<name>A0A6J5TLM0_PRUAR</name>
<protein>
    <submittedName>
        <fullName evidence="2">Uncharacterized protein</fullName>
    </submittedName>
</protein>
<gene>
    <name evidence="2" type="ORF">CURHAP_LOCUS6423</name>
</gene>
<proteinExistence type="predicted"/>
<dbReference type="EMBL" id="CAEKDK010000001">
    <property type="protein sequence ID" value="CAB4264549.1"/>
    <property type="molecule type" value="Genomic_DNA"/>
</dbReference>
<accession>A0A6J5TLM0</accession>
<sequence>MASPFDSAATVPPSTPLSPQPTRPPLPSQFTGPPLPPQPTLASTAMATSSHRIPIDNFYAKLNAKGYKFAEPEHPPEVTAAPSKEGATINLKIFINDKDLNTAIVEDVATTS</sequence>
<evidence type="ECO:0000256" key="1">
    <source>
        <dbReference type="SAM" id="MobiDB-lite"/>
    </source>
</evidence>
<feature type="compositionally biased region" description="Pro residues" evidence="1">
    <location>
        <begin position="13"/>
        <end position="39"/>
    </location>
</feature>
<evidence type="ECO:0000313" key="3">
    <source>
        <dbReference type="Proteomes" id="UP000507222"/>
    </source>
</evidence>
<dbReference type="AlphaFoldDB" id="A0A6J5TLM0"/>